<evidence type="ECO:0000256" key="1">
    <source>
        <dbReference type="ARBA" id="ARBA00004123"/>
    </source>
</evidence>
<gene>
    <name evidence="8" type="ORF">PVAND_016835</name>
</gene>
<keyword evidence="9" id="KW-1185">Reference proteome</keyword>
<dbReference type="GO" id="GO:0006611">
    <property type="term" value="P:protein export from nucleus"/>
    <property type="evidence" value="ECO:0007669"/>
    <property type="project" value="TreeGrafter"/>
</dbReference>
<evidence type="ECO:0000313" key="8">
    <source>
        <dbReference type="EMBL" id="KAG5668925.1"/>
    </source>
</evidence>
<keyword evidence="5" id="KW-0963">Cytoplasm</keyword>
<comment type="caution">
    <text evidence="8">The sequence shown here is derived from an EMBL/GenBank/DDBJ whole genome shotgun (WGS) entry which is preliminary data.</text>
</comment>
<dbReference type="PANTHER" id="PTHR12596:SF1">
    <property type="entry name" value="EXPORTIN-4"/>
    <property type="match status" value="1"/>
</dbReference>
<dbReference type="GO" id="GO:0005737">
    <property type="term" value="C:cytoplasm"/>
    <property type="evidence" value="ECO:0007669"/>
    <property type="project" value="UniProtKB-SubCell"/>
</dbReference>
<organism evidence="8 9">
    <name type="scientific">Polypedilum vanderplanki</name>
    <name type="common">Sleeping chironomid midge</name>
    <dbReference type="NCBI Taxonomy" id="319348"/>
    <lineage>
        <taxon>Eukaryota</taxon>
        <taxon>Metazoa</taxon>
        <taxon>Ecdysozoa</taxon>
        <taxon>Arthropoda</taxon>
        <taxon>Hexapoda</taxon>
        <taxon>Insecta</taxon>
        <taxon>Pterygota</taxon>
        <taxon>Neoptera</taxon>
        <taxon>Endopterygota</taxon>
        <taxon>Diptera</taxon>
        <taxon>Nematocera</taxon>
        <taxon>Chironomoidea</taxon>
        <taxon>Chironomidae</taxon>
        <taxon>Chironominae</taxon>
        <taxon>Polypedilum</taxon>
        <taxon>Polypedilum</taxon>
    </lineage>
</organism>
<keyword evidence="7" id="KW-0539">Nucleus</keyword>
<evidence type="ECO:0000313" key="9">
    <source>
        <dbReference type="Proteomes" id="UP001107558"/>
    </source>
</evidence>
<reference evidence="8" key="1">
    <citation type="submission" date="2021-03" db="EMBL/GenBank/DDBJ databases">
        <title>Chromosome level genome of the anhydrobiotic midge Polypedilum vanderplanki.</title>
        <authorList>
            <person name="Yoshida Y."/>
            <person name="Kikawada T."/>
            <person name="Gusev O."/>
        </authorList>
    </citation>
    <scope>NUCLEOTIDE SEQUENCE</scope>
    <source>
        <strain evidence="8">NIAS01</strain>
        <tissue evidence="8">Whole body or cell culture</tissue>
    </source>
</reference>
<comment type="subcellular location">
    <subcellularLocation>
        <location evidence="2">Cytoplasm</location>
    </subcellularLocation>
    <subcellularLocation>
        <location evidence="1">Nucleus</location>
    </subcellularLocation>
</comment>
<evidence type="ECO:0008006" key="10">
    <source>
        <dbReference type="Google" id="ProtNLM"/>
    </source>
</evidence>
<evidence type="ECO:0000256" key="7">
    <source>
        <dbReference type="ARBA" id="ARBA00023242"/>
    </source>
</evidence>
<evidence type="ECO:0000256" key="6">
    <source>
        <dbReference type="ARBA" id="ARBA00022927"/>
    </source>
</evidence>
<dbReference type="OrthoDB" id="5548448at2759"/>
<dbReference type="InterPro" id="IPR011989">
    <property type="entry name" value="ARM-like"/>
</dbReference>
<dbReference type="Proteomes" id="UP001107558">
    <property type="component" value="Chromosome 4"/>
</dbReference>
<dbReference type="PANTHER" id="PTHR12596">
    <property type="entry name" value="EXPORTIN 4,7-RELATED"/>
    <property type="match status" value="1"/>
</dbReference>
<evidence type="ECO:0000256" key="4">
    <source>
        <dbReference type="ARBA" id="ARBA00022448"/>
    </source>
</evidence>
<dbReference type="GO" id="GO:0005049">
    <property type="term" value="F:nuclear export signal receptor activity"/>
    <property type="evidence" value="ECO:0007669"/>
    <property type="project" value="InterPro"/>
</dbReference>
<sequence length="727" mass="83521">MILFSIQLSYGDTVYTDASKSLLEAWLDVIDVVEFAFSEEVHHHARVIFDKFIECHIDGSGTDQEVNEVKMKSEREANKEQLIIIGFLGRLNVQHSLTQLALYTEAKLNELCTCMENPDSVTKIFDALTWLIMISGHVLCMDAIGEKPLIPRDINQLSVQLSQEHKIDSQSTLTTLQSSVQLQLPQDKCDPTVRIFANILRLCEMENRAIESGFGATWSPLLSSTIMWFIGQYLNIYILIDATYYNPLAPVFAELFTIGSALPANAWCMNFILNKVAWNMHKYHHDVDVVEESIRLFLDIVNVRNQKLPHVIELESFQNLIHMRDLQLDSKIKRSVYKGLIMATAAFQNVDQRQECLRHLLEPIGARFDSVCAEASRLHHETHVREKVLVVLDEMTGVAQGINGSTFPFVYQTMRERFHRLPDIMLLFRNYLDINVAVMKVLIEMTTIQVATSGAVDLSRDFYEVCFRAMRCYMEQQGQRIEKIYGDDEEQPDDVLIFVELFKKLTIQYVFEQAEHSVVANLGITILSNLMPKMYPLLERFPDIAMAYYKSLNCFIELLVCNNELHQLPAEILNHILYTIKIGLTSFTYPEIQGHSLDLLITFGDSLIQDTENRLQHLRELTVEPFGKLLFDVIVGLNLHSENKNDCYGAIYLLACASRTEINFCHETVTALVNKQKERVTYATDSDTPEVEKLKNFVFSHSREQKMSFIDLLDKFVSSICFLYHQV</sequence>
<dbReference type="InterPro" id="IPR044189">
    <property type="entry name" value="XPO4/7-like"/>
</dbReference>
<name>A0A9J6BGK2_POLVA</name>
<keyword evidence="4" id="KW-0813">Transport</keyword>
<evidence type="ECO:0000256" key="2">
    <source>
        <dbReference type="ARBA" id="ARBA00004496"/>
    </source>
</evidence>
<dbReference type="GO" id="GO:0005643">
    <property type="term" value="C:nuclear pore"/>
    <property type="evidence" value="ECO:0007669"/>
    <property type="project" value="TreeGrafter"/>
</dbReference>
<proteinExistence type="inferred from homology"/>
<evidence type="ECO:0000256" key="5">
    <source>
        <dbReference type="ARBA" id="ARBA00022490"/>
    </source>
</evidence>
<protein>
    <recommendedName>
        <fullName evidence="10">Exportin-1 C-terminal domain-containing protein</fullName>
    </recommendedName>
</protein>
<accession>A0A9J6BGK2</accession>
<evidence type="ECO:0000256" key="3">
    <source>
        <dbReference type="ARBA" id="ARBA00009466"/>
    </source>
</evidence>
<comment type="similarity">
    <text evidence="3">Belongs to the exportin family.</text>
</comment>
<keyword evidence="6" id="KW-0653">Protein transport</keyword>
<dbReference type="EMBL" id="JADBJN010000004">
    <property type="protein sequence ID" value="KAG5668925.1"/>
    <property type="molecule type" value="Genomic_DNA"/>
</dbReference>
<dbReference type="Gene3D" id="1.25.10.10">
    <property type="entry name" value="Leucine-rich Repeat Variant"/>
    <property type="match status" value="1"/>
</dbReference>
<dbReference type="AlphaFoldDB" id="A0A9J6BGK2"/>